<reference evidence="3 5" key="4">
    <citation type="submission" date="2024-12" db="EMBL/GenBank/DDBJ databases">
        <title>Draft genome sequence of Chryseobacterium kwangjuense AG447.</title>
        <authorList>
            <person name="Cheptsov V.S."/>
            <person name="Belov A."/>
            <person name="Zavarzina A.G."/>
        </authorList>
    </citation>
    <scope>NUCLEOTIDE SEQUENCE [LARGE SCALE GENOMIC DNA]</scope>
    <source>
        <strain evidence="3 5">AG447</strain>
    </source>
</reference>
<reference evidence="2" key="2">
    <citation type="submission" date="2015-12" db="EMBL/GenBank/DDBJ databases">
        <authorList>
            <person name="Shamseldin A."/>
            <person name="Moawad H."/>
            <person name="Abd El-Rahim W.M."/>
            <person name="Sadowsky M.J."/>
        </authorList>
    </citation>
    <scope>NUCLEOTIDE SEQUENCE</scope>
    <source>
        <strain evidence="2">KJ1R5</strain>
    </source>
</reference>
<evidence type="ECO:0000313" key="2">
    <source>
        <dbReference type="EMBL" id="KXH83488.1"/>
    </source>
</evidence>
<feature type="signal peptide" evidence="1">
    <location>
        <begin position="1"/>
        <end position="17"/>
    </location>
</feature>
<keyword evidence="5" id="KW-1185">Reference proteome</keyword>
<name>A0A135WF00_9FLAO</name>
<gene>
    <name evidence="3" type="ORF">ACKW6Q_15875</name>
    <name evidence="2" type="ORF">AU378_13925</name>
</gene>
<keyword evidence="1" id="KW-0732">Signal</keyword>
<sequence>MKINLFGLLLLPAVYFGQVGINNTAPQGTLDITAKNATGTGTTPEGLIIPRVDRQKAQSMTGVQTSTLVYVNSVATGTQTGTAVNVDTVGYYYYNGTAWVKLNAGSGSSDNIYSADGTLAANRTVTQADKTLAFTGTAVNAFSVDGKTLSVDAANNRVGVGTQKPNGLMNIVADNAGSNAENDINIDGYGTSAYPGVFLGSAGGTEAAPVNLTNGTRIGGFGFKPWAGGAYRYESSGMQSYYRGDGTSNLTDLQFLTSGSLQMVIDQTGKVGIGTDTPQTTTHILNKGTGGTGVFASNTANMALRLENSTNGQSVIQHLLAKDASGATKQSIIGINPTFNGNGVFLISRDGSNDFVMDLGTGNIGMNTSTPTEKLDVNGNMRVRGAVDGSNITNFPKAVVMKEDGTLGTVKASNVTLQSYQLKIPPQNGNPDFSNHSVTTYDSDNWWVISKTSTSPTTNAPSRMNIVYEFQGTAFPNPNNIFPQLTAGNASGFPDVFVASFNSLQTVGGKTRLSVTILRVENLNATWGAEFLLNVLLAVKG</sequence>
<reference evidence="4" key="1">
    <citation type="submission" date="2015-12" db="EMBL/GenBank/DDBJ databases">
        <title>Genome sequence of a biocontrol rhizobacterium Chryseobacterium kwangjuense strain KJ1R5 isolated from pepper (Capsicum annuum L.).</title>
        <authorList>
            <person name="Jeong J.-J."/>
            <person name="Park H."/>
            <person name="Mannaa M."/>
            <person name="Sang M.K."/>
            <person name="Choi I.-G."/>
            <person name="Kim K.D."/>
        </authorList>
    </citation>
    <scope>NUCLEOTIDE SEQUENCE [LARGE SCALE GENOMIC DNA]</scope>
    <source>
        <strain evidence="4">KJ1R5</strain>
    </source>
</reference>
<dbReference type="EMBL" id="LPUR01000011">
    <property type="protein sequence ID" value="KXH83488.1"/>
    <property type="molecule type" value="Genomic_DNA"/>
</dbReference>
<accession>A0A135WF00</accession>
<feature type="chain" id="PRO_5007467870" evidence="1">
    <location>
        <begin position="18"/>
        <end position="541"/>
    </location>
</feature>
<comment type="caution">
    <text evidence="2">The sequence shown here is derived from an EMBL/GenBank/DDBJ whole genome shotgun (WGS) entry which is preliminary data.</text>
</comment>
<dbReference type="AlphaFoldDB" id="A0A135WF00"/>
<dbReference type="Proteomes" id="UP001634154">
    <property type="component" value="Unassembled WGS sequence"/>
</dbReference>
<evidence type="ECO:0000313" key="5">
    <source>
        <dbReference type="Proteomes" id="UP001634154"/>
    </source>
</evidence>
<proteinExistence type="predicted"/>
<evidence type="ECO:0000256" key="1">
    <source>
        <dbReference type="SAM" id="SignalP"/>
    </source>
</evidence>
<organism evidence="2 4">
    <name type="scientific">Chryseobacterium kwangjuense</name>
    <dbReference type="NCBI Taxonomy" id="267125"/>
    <lineage>
        <taxon>Bacteria</taxon>
        <taxon>Pseudomonadati</taxon>
        <taxon>Bacteroidota</taxon>
        <taxon>Flavobacteriia</taxon>
        <taxon>Flavobacteriales</taxon>
        <taxon>Weeksellaceae</taxon>
        <taxon>Chryseobacterium group</taxon>
        <taxon>Chryseobacterium</taxon>
    </lineage>
</organism>
<evidence type="ECO:0000313" key="3">
    <source>
        <dbReference type="EMBL" id="MFN1218447.1"/>
    </source>
</evidence>
<protein>
    <submittedName>
        <fullName evidence="2">Uncharacterized protein</fullName>
    </submittedName>
</protein>
<dbReference type="OrthoDB" id="1272410at2"/>
<reference evidence="2 4" key="3">
    <citation type="journal article" date="2016" name="Genome Announc.">
        <title>Draft Genome Sequence of a Biocontrol Rhizobacterium, Chryseobacterium kwangjuense Strain KJ1R5, Isolated from Pepper (Capsicum annuum).</title>
        <authorList>
            <person name="Jeong J.J."/>
            <person name="Park H."/>
            <person name="Park B.H."/>
            <person name="Mannaa M."/>
            <person name="Sang M.K."/>
            <person name="Choi I.G."/>
            <person name="Kim K.D."/>
        </authorList>
    </citation>
    <scope>NUCLEOTIDE SEQUENCE [LARGE SCALE GENOMIC DNA]</scope>
    <source>
        <strain evidence="2 4">KJ1R5</strain>
    </source>
</reference>
<dbReference type="RefSeq" id="WP_062651945.1">
    <property type="nucleotide sequence ID" value="NZ_JBJXVJ010000003.1"/>
</dbReference>
<dbReference type="Proteomes" id="UP000070513">
    <property type="component" value="Unassembled WGS sequence"/>
</dbReference>
<dbReference type="EMBL" id="JBJXVJ010000003">
    <property type="protein sequence ID" value="MFN1218447.1"/>
    <property type="molecule type" value="Genomic_DNA"/>
</dbReference>
<evidence type="ECO:0000313" key="4">
    <source>
        <dbReference type="Proteomes" id="UP000070513"/>
    </source>
</evidence>